<reference evidence="2" key="2">
    <citation type="submission" date="2021-09" db="EMBL/GenBank/DDBJ databases">
        <authorList>
            <person name="Gilroy R."/>
        </authorList>
    </citation>
    <scope>NUCLEOTIDE SEQUENCE</scope>
    <source>
        <strain evidence="2">ChiBcec21-2208</strain>
    </source>
</reference>
<keyword evidence="1" id="KW-1133">Transmembrane helix</keyword>
<accession>A0A921IHU6</accession>
<sequence>MEQFFHVLFNTGHETPNLTVLVVLIVLALVLPPLINSVGRKRAGDPKRKNDKKTK</sequence>
<name>A0A921IHU6_9FIRM</name>
<dbReference type="AlphaFoldDB" id="A0A921IHU6"/>
<evidence type="ECO:0000256" key="1">
    <source>
        <dbReference type="SAM" id="Phobius"/>
    </source>
</evidence>
<comment type="caution">
    <text evidence="2">The sequence shown here is derived from an EMBL/GenBank/DDBJ whole genome shotgun (WGS) entry which is preliminary data.</text>
</comment>
<feature type="transmembrane region" description="Helical" evidence="1">
    <location>
        <begin position="20"/>
        <end position="39"/>
    </location>
</feature>
<protein>
    <submittedName>
        <fullName evidence="2">Uncharacterized protein</fullName>
    </submittedName>
</protein>
<keyword evidence="1" id="KW-0812">Transmembrane</keyword>
<dbReference type="Proteomes" id="UP000782880">
    <property type="component" value="Unassembled WGS sequence"/>
</dbReference>
<evidence type="ECO:0000313" key="3">
    <source>
        <dbReference type="Proteomes" id="UP000782880"/>
    </source>
</evidence>
<proteinExistence type="predicted"/>
<reference evidence="2" key="1">
    <citation type="journal article" date="2021" name="PeerJ">
        <title>Extensive microbial diversity within the chicken gut microbiome revealed by metagenomics and culture.</title>
        <authorList>
            <person name="Gilroy R."/>
            <person name="Ravi A."/>
            <person name="Getino M."/>
            <person name="Pursley I."/>
            <person name="Horton D.L."/>
            <person name="Alikhan N.F."/>
            <person name="Baker D."/>
            <person name="Gharbi K."/>
            <person name="Hall N."/>
            <person name="Watson M."/>
            <person name="Adriaenssens E.M."/>
            <person name="Foster-Nyarko E."/>
            <person name="Jarju S."/>
            <person name="Secka A."/>
            <person name="Antonio M."/>
            <person name="Oren A."/>
            <person name="Chaudhuri R.R."/>
            <person name="La Ragione R."/>
            <person name="Hildebrand F."/>
            <person name="Pallen M.J."/>
        </authorList>
    </citation>
    <scope>NUCLEOTIDE SEQUENCE</scope>
    <source>
        <strain evidence="2">ChiBcec21-2208</strain>
    </source>
</reference>
<keyword evidence="1" id="KW-0472">Membrane</keyword>
<gene>
    <name evidence="2" type="ORF">K8V20_03260</name>
</gene>
<evidence type="ECO:0000313" key="2">
    <source>
        <dbReference type="EMBL" id="HJG27650.1"/>
    </source>
</evidence>
<organism evidence="2 3">
    <name type="scientific">Subdoligranulum variabile</name>
    <dbReference type="NCBI Taxonomy" id="214851"/>
    <lineage>
        <taxon>Bacteria</taxon>
        <taxon>Bacillati</taxon>
        <taxon>Bacillota</taxon>
        <taxon>Clostridia</taxon>
        <taxon>Eubacteriales</taxon>
        <taxon>Oscillospiraceae</taxon>
        <taxon>Subdoligranulum</taxon>
    </lineage>
</organism>
<dbReference type="EMBL" id="DYVE01000083">
    <property type="protein sequence ID" value="HJG27650.1"/>
    <property type="molecule type" value="Genomic_DNA"/>
</dbReference>